<sequence length="190" mass="22029">MAKDLTKERVADYFINRFTMAILPGENKFCSEILEYEQEIFVEKRPMEVIDQSCRYFGSSYSGRKTGSKDIANITHKPPIVIDPANSIYFFPTAASTKANCAWIAHSFVKEYKATKEHDTEITFTNGKQITVPMSVGSFENQLFRTAQLRAVISSRIEQEQRKINMMLLPKDEKEINAFYEQIIRKMNRF</sequence>
<name>A0ABT3DJD7_9BACI</name>
<comment type="caution">
    <text evidence="1">The sequence shown here is derived from an EMBL/GenBank/DDBJ whole genome shotgun (WGS) entry which is preliminary data.</text>
</comment>
<gene>
    <name evidence="1" type="ORF">OIH86_15870</name>
</gene>
<dbReference type="Proteomes" id="UP001526147">
    <property type="component" value="Unassembled WGS sequence"/>
</dbReference>
<evidence type="ECO:0000313" key="1">
    <source>
        <dbReference type="EMBL" id="MCV9887117.1"/>
    </source>
</evidence>
<accession>A0ABT3DJD7</accession>
<dbReference type="PIRSF" id="PIRSF011560">
    <property type="entry name" value="ComK"/>
    <property type="match status" value="1"/>
</dbReference>
<organism evidence="1 2">
    <name type="scientific">Metabacillus halosaccharovorans</name>
    <dbReference type="NCBI Taxonomy" id="930124"/>
    <lineage>
        <taxon>Bacteria</taxon>
        <taxon>Bacillati</taxon>
        <taxon>Bacillota</taxon>
        <taxon>Bacilli</taxon>
        <taxon>Bacillales</taxon>
        <taxon>Bacillaceae</taxon>
        <taxon>Metabacillus</taxon>
    </lineage>
</organism>
<keyword evidence="2" id="KW-1185">Reference proteome</keyword>
<proteinExistence type="predicted"/>
<dbReference type="EMBL" id="JAOYEY010000044">
    <property type="protein sequence ID" value="MCV9887117.1"/>
    <property type="molecule type" value="Genomic_DNA"/>
</dbReference>
<evidence type="ECO:0000313" key="2">
    <source>
        <dbReference type="Proteomes" id="UP001526147"/>
    </source>
</evidence>
<dbReference type="Pfam" id="PF06338">
    <property type="entry name" value="ComK"/>
    <property type="match status" value="1"/>
</dbReference>
<dbReference type="RefSeq" id="WP_226529512.1">
    <property type="nucleotide sequence ID" value="NZ_JAOYEY010000044.1"/>
</dbReference>
<protein>
    <submittedName>
        <fullName evidence="1">Competence protein ComK</fullName>
    </submittedName>
</protein>
<dbReference type="InterPro" id="IPR010461">
    <property type="entry name" value="ComK"/>
</dbReference>
<reference evidence="1 2" key="1">
    <citation type="submission" date="2022-10" db="EMBL/GenBank/DDBJ databases">
        <title>Draft genome assembly of moderately radiation resistant bacterium Metabacillus halosaccharovorans.</title>
        <authorList>
            <person name="Pal S."/>
            <person name="Gopinathan A."/>
        </authorList>
    </citation>
    <scope>NUCLEOTIDE SEQUENCE [LARGE SCALE GENOMIC DNA]</scope>
    <source>
        <strain evidence="1 2">VITHBRA001</strain>
    </source>
</reference>